<gene>
    <name evidence="5" type="ORF">L2764_23755</name>
</gene>
<name>A0ABT0LI93_9GAMM</name>
<dbReference type="Gene3D" id="3.20.20.10">
    <property type="entry name" value="Alanine racemase"/>
    <property type="match status" value="1"/>
</dbReference>
<keyword evidence="3 5" id="KW-0413">Isomerase</keyword>
<evidence type="ECO:0000259" key="4">
    <source>
        <dbReference type="Pfam" id="PF01168"/>
    </source>
</evidence>
<dbReference type="InterPro" id="IPR029066">
    <property type="entry name" value="PLP-binding_barrel"/>
</dbReference>
<feature type="domain" description="Alanine racemase N-terminal" evidence="4">
    <location>
        <begin position="9"/>
        <end position="221"/>
    </location>
</feature>
<evidence type="ECO:0000256" key="2">
    <source>
        <dbReference type="ARBA" id="ARBA00022898"/>
    </source>
</evidence>
<dbReference type="InterPro" id="IPR000821">
    <property type="entry name" value="Ala_racemase"/>
</dbReference>
<evidence type="ECO:0000313" key="5">
    <source>
        <dbReference type="EMBL" id="MCL1127406.1"/>
    </source>
</evidence>
<dbReference type="InterPro" id="IPR001608">
    <property type="entry name" value="Ala_racemase_N"/>
</dbReference>
<dbReference type="RefSeq" id="WP_248942833.1">
    <property type="nucleotide sequence ID" value="NZ_JAKIKS010000155.1"/>
</dbReference>
<evidence type="ECO:0000256" key="1">
    <source>
        <dbReference type="ARBA" id="ARBA00001933"/>
    </source>
</evidence>
<dbReference type="PANTHER" id="PTHR30511:SF3">
    <property type="entry name" value="LYSINE RACEMASE"/>
    <property type="match status" value="1"/>
</dbReference>
<dbReference type="PANTHER" id="PTHR30511">
    <property type="entry name" value="ALANINE RACEMASE"/>
    <property type="match status" value="1"/>
</dbReference>
<dbReference type="Proteomes" id="UP001203423">
    <property type="component" value="Unassembled WGS sequence"/>
</dbReference>
<evidence type="ECO:0000256" key="3">
    <source>
        <dbReference type="ARBA" id="ARBA00023235"/>
    </source>
</evidence>
<reference evidence="5 6" key="1">
    <citation type="submission" date="2022-01" db="EMBL/GenBank/DDBJ databases">
        <title>Whole genome-based taxonomy of the Shewanellaceae.</title>
        <authorList>
            <person name="Martin-Rodriguez A.J."/>
        </authorList>
    </citation>
    <scope>NUCLEOTIDE SEQUENCE [LARGE SCALE GENOMIC DNA]</scope>
    <source>
        <strain evidence="5 6">DSM 17177</strain>
    </source>
</reference>
<dbReference type="Pfam" id="PF01168">
    <property type="entry name" value="Ala_racemase_N"/>
    <property type="match status" value="1"/>
</dbReference>
<dbReference type="EC" id="5.1.1.1" evidence="5"/>
<evidence type="ECO:0000313" key="6">
    <source>
        <dbReference type="Proteomes" id="UP001203423"/>
    </source>
</evidence>
<keyword evidence="6" id="KW-1185">Reference proteome</keyword>
<accession>A0ABT0LI93</accession>
<dbReference type="SUPFAM" id="SSF51419">
    <property type="entry name" value="PLP-binding barrel"/>
    <property type="match status" value="1"/>
</dbReference>
<dbReference type="GO" id="GO:0008784">
    <property type="term" value="F:alanine racemase activity"/>
    <property type="evidence" value="ECO:0007669"/>
    <property type="project" value="UniProtKB-EC"/>
</dbReference>
<keyword evidence="2" id="KW-0663">Pyridoxal phosphate</keyword>
<organism evidence="5 6">
    <name type="scientific">Shewanella surugensis</name>
    <dbReference type="NCBI Taxonomy" id="212020"/>
    <lineage>
        <taxon>Bacteria</taxon>
        <taxon>Pseudomonadati</taxon>
        <taxon>Pseudomonadota</taxon>
        <taxon>Gammaproteobacteria</taxon>
        <taxon>Alteromonadales</taxon>
        <taxon>Shewanellaceae</taxon>
        <taxon>Shewanella</taxon>
    </lineage>
</organism>
<dbReference type="EMBL" id="JAKIKS010000155">
    <property type="protein sequence ID" value="MCL1127406.1"/>
    <property type="molecule type" value="Genomic_DNA"/>
</dbReference>
<comment type="cofactor">
    <cofactor evidence="1">
        <name>pyridoxal 5'-phosphate</name>
        <dbReference type="ChEBI" id="CHEBI:597326"/>
    </cofactor>
</comment>
<sequence length="348" mass="38369">MPTLTFNKKSIINNIDYLNRLCDLRNLRLQVVVKGVEHCAEVVGFLLQSANIDNIAIANAASNYGAGTTLIAQVGLEEYGNMIQHVSVSYHSNMHSIKKVAQEALKQSITHKIIISVDMGDCREGIQPHTLVEFISAIKKLNNKNIKIEGVTTNYACCSGLMPTIENLQQFAGVAKDASEKTGVHFNTVSVGGSAVLSILESEPLPAFINEIRIGEALFLGNIPAINRKSKYLENTTVFEAEVVDVGFKEIPQSQDVFNNALGERMQNRQSSGRRKRVIFNFGSIHTTPEKLTPPPGFKLISVNSNCTVYDITDAPTEYNIGDRVTFEQQYAAFLTASHSINVKKIMY</sequence>
<protein>
    <submittedName>
        <fullName evidence="5">Alanine racemase</fullName>
        <ecNumber evidence="5">5.1.1.1</ecNumber>
    </submittedName>
</protein>
<comment type="caution">
    <text evidence="5">The sequence shown here is derived from an EMBL/GenBank/DDBJ whole genome shotgun (WGS) entry which is preliminary data.</text>
</comment>
<proteinExistence type="predicted"/>